<sequence length="517" mass="57649">MTIDFQGLLKQARADRQREKEGKMIIPKRISPQLVWNLIMRSRGYECGNKHNNVNENNNRNSDDTTKASKIDYDNTGSSSSEKTMPVVLWDTRSAQEFNKSHIAGFNNVTSAQEAEMFMSSKHEYGLMDPRMQYEKLLILVLTDHNPTTSSSNMPEAVEFASHQLRAVGKIYLARGGYSDFRALFPILAVGTDEEASKPYAYGLYPVWCGDGILSGSILDGSNKALLKAMGVSWMLDLTPNGIEDANVVYDLHMPTFDLDMAAEFINLHTGKIGMLCGGDDSDRLMAVLAANMQAKGSTVQEAVARMMTKMEGIWSGPSSTQWQLLEDFYERVASQRRSRSSSLSSTSLERRNSMQEMIVMLLPQVQFSPPSDDVKLIVEPTEVADISELIARAGPRLSVEEAAAILKAWRNLDINHFERLIDVLKPCTTPEASQRYVLAALSLFALREYDHGRAIVISDHTRAVLRVLAGYWFEESPSEFEQGRVQVPLHTDQLPATVTDCIRPAAIILGALPEEE</sequence>
<name>A0A7J6NW66_PEROL</name>
<dbReference type="SUPFAM" id="SSF52821">
    <property type="entry name" value="Rhodanese/Cell cycle control phosphatase"/>
    <property type="match status" value="1"/>
</dbReference>
<dbReference type="AlphaFoldDB" id="A0A7J6NW66"/>
<feature type="compositionally biased region" description="Low complexity" evidence="1">
    <location>
        <begin position="50"/>
        <end position="60"/>
    </location>
</feature>
<proteinExistence type="predicted"/>
<dbReference type="InterPro" id="IPR036873">
    <property type="entry name" value="Rhodanese-like_dom_sf"/>
</dbReference>
<evidence type="ECO:0000256" key="1">
    <source>
        <dbReference type="SAM" id="MobiDB-lite"/>
    </source>
</evidence>
<evidence type="ECO:0000313" key="2">
    <source>
        <dbReference type="EMBL" id="KAF4688113.1"/>
    </source>
</evidence>
<organism evidence="2 3">
    <name type="scientific">Perkinsus olseni</name>
    <name type="common">Perkinsus atlanticus</name>
    <dbReference type="NCBI Taxonomy" id="32597"/>
    <lineage>
        <taxon>Eukaryota</taxon>
        <taxon>Sar</taxon>
        <taxon>Alveolata</taxon>
        <taxon>Perkinsozoa</taxon>
        <taxon>Perkinsea</taxon>
        <taxon>Perkinsida</taxon>
        <taxon>Perkinsidae</taxon>
        <taxon>Perkinsus</taxon>
    </lineage>
</organism>
<dbReference type="EMBL" id="JABANP010000162">
    <property type="protein sequence ID" value="KAF4688113.1"/>
    <property type="molecule type" value="Genomic_DNA"/>
</dbReference>
<evidence type="ECO:0008006" key="4">
    <source>
        <dbReference type="Google" id="ProtNLM"/>
    </source>
</evidence>
<evidence type="ECO:0000313" key="3">
    <source>
        <dbReference type="Proteomes" id="UP000541610"/>
    </source>
</evidence>
<feature type="region of interest" description="Disordered" evidence="1">
    <location>
        <begin position="50"/>
        <end position="81"/>
    </location>
</feature>
<dbReference type="Proteomes" id="UP000541610">
    <property type="component" value="Unassembled WGS sequence"/>
</dbReference>
<dbReference type="OrthoDB" id="423815at2759"/>
<protein>
    <recommendedName>
        <fullName evidence="4">Rhodanese domain-containing protein</fullName>
    </recommendedName>
</protein>
<gene>
    <name evidence="2" type="ORF">FOZ60_003175</name>
</gene>
<feature type="compositionally biased region" description="Basic and acidic residues" evidence="1">
    <location>
        <begin position="61"/>
        <end position="73"/>
    </location>
</feature>
<reference evidence="2 3" key="1">
    <citation type="submission" date="2020-04" db="EMBL/GenBank/DDBJ databases">
        <title>Perkinsus olseni comparative genomics.</title>
        <authorList>
            <person name="Bogema D.R."/>
        </authorList>
    </citation>
    <scope>NUCLEOTIDE SEQUENCE [LARGE SCALE GENOMIC DNA]</scope>
    <source>
        <strain evidence="2">00978-12</strain>
    </source>
</reference>
<dbReference type="Gene3D" id="3.40.250.10">
    <property type="entry name" value="Rhodanese-like domain"/>
    <property type="match status" value="1"/>
</dbReference>
<accession>A0A7J6NW66</accession>
<comment type="caution">
    <text evidence="2">The sequence shown here is derived from an EMBL/GenBank/DDBJ whole genome shotgun (WGS) entry which is preliminary data.</text>
</comment>